<evidence type="ECO:0000313" key="2">
    <source>
        <dbReference type="Proteomes" id="UP000887116"/>
    </source>
</evidence>
<keyword evidence="2" id="KW-1185">Reference proteome</keyword>
<dbReference type="EMBL" id="BMAO01001600">
    <property type="protein sequence ID" value="GFQ74647.1"/>
    <property type="molecule type" value="Genomic_DNA"/>
</dbReference>
<dbReference type="PANTHER" id="PTHR47331">
    <property type="entry name" value="PHD-TYPE DOMAIN-CONTAINING PROTEIN"/>
    <property type="match status" value="1"/>
</dbReference>
<accession>A0A8X6FAA3</accession>
<dbReference type="AlphaFoldDB" id="A0A8X6FAA3"/>
<protein>
    <submittedName>
        <fullName evidence="1">Integrase catalytic domain-containing protein</fullName>
    </submittedName>
</protein>
<dbReference type="Pfam" id="PF05380">
    <property type="entry name" value="Peptidase_A17"/>
    <property type="match status" value="1"/>
</dbReference>
<gene>
    <name evidence="1" type="primary">AVEN_96091_1</name>
    <name evidence="1" type="ORF">TNCT_34381</name>
</gene>
<evidence type="ECO:0000313" key="1">
    <source>
        <dbReference type="EMBL" id="GFQ74647.1"/>
    </source>
</evidence>
<reference evidence="1" key="1">
    <citation type="submission" date="2020-07" db="EMBL/GenBank/DDBJ databases">
        <title>Multicomponent nature underlies the extraordinary mechanical properties of spider dragline silk.</title>
        <authorList>
            <person name="Kono N."/>
            <person name="Nakamura H."/>
            <person name="Mori M."/>
            <person name="Yoshida Y."/>
            <person name="Ohtoshi R."/>
            <person name="Malay A.D."/>
            <person name="Moran D.A.P."/>
            <person name="Tomita M."/>
            <person name="Numata K."/>
            <person name="Arakawa K."/>
        </authorList>
    </citation>
    <scope>NUCLEOTIDE SEQUENCE</scope>
</reference>
<sequence length="144" mass="17010">MFHLEILRRSLGVKWDIDKDVFQIDVQAKIVEASKEPVTKRLLLKVMSKFYDTSGLFAQVTVIIKILFQDMWLSGIKWELLPPAVAQQWYKWINELQCLKDIHIPRWTGFSLTSDVTIHMFCDASERAYGCLFVRAYHFYFKIC</sequence>
<name>A0A8X6FAA3_TRICU</name>
<proteinExistence type="predicted"/>
<dbReference type="InterPro" id="IPR008042">
    <property type="entry name" value="Retrotrans_Pao"/>
</dbReference>
<organism evidence="1 2">
    <name type="scientific">Trichonephila clavata</name>
    <name type="common">Joro spider</name>
    <name type="synonym">Nephila clavata</name>
    <dbReference type="NCBI Taxonomy" id="2740835"/>
    <lineage>
        <taxon>Eukaryota</taxon>
        <taxon>Metazoa</taxon>
        <taxon>Ecdysozoa</taxon>
        <taxon>Arthropoda</taxon>
        <taxon>Chelicerata</taxon>
        <taxon>Arachnida</taxon>
        <taxon>Araneae</taxon>
        <taxon>Araneomorphae</taxon>
        <taxon>Entelegynae</taxon>
        <taxon>Araneoidea</taxon>
        <taxon>Nephilidae</taxon>
        <taxon>Trichonephila</taxon>
    </lineage>
</organism>
<dbReference type="Proteomes" id="UP000887116">
    <property type="component" value="Unassembled WGS sequence"/>
</dbReference>
<comment type="caution">
    <text evidence="1">The sequence shown here is derived from an EMBL/GenBank/DDBJ whole genome shotgun (WGS) entry which is preliminary data.</text>
</comment>
<dbReference type="OrthoDB" id="6429900at2759"/>